<accession>A0A9N9HEC5</accession>
<evidence type="ECO:0000313" key="4">
    <source>
        <dbReference type="Proteomes" id="UP000789342"/>
    </source>
</evidence>
<dbReference type="InterPro" id="IPR013783">
    <property type="entry name" value="Ig-like_fold"/>
</dbReference>
<protein>
    <submittedName>
        <fullName evidence="3">16531_t:CDS:1</fullName>
    </submittedName>
</protein>
<name>A0A9N9HEC5_9GLOM</name>
<evidence type="ECO:0000313" key="3">
    <source>
        <dbReference type="EMBL" id="CAG8668949.1"/>
    </source>
</evidence>
<dbReference type="InterPro" id="IPR013784">
    <property type="entry name" value="Carb-bd-like_fold"/>
</dbReference>
<reference evidence="3" key="1">
    <citation type="submission" date="2021-06" db="EMBL/GenBank/DDBJ databases">
        <authorList>
            <person name="Kallberg Y."/>
            <person name="Tangrot J."/>
            <person name="Rosling A."/>
        </authorList>
    </citation>
    <scope>NUCLEOTIDE SEQUENCE</scope>
    <source>
        <strain evidence="3">CL551</strain>
    </source>
</reference>
<gene>
    <name evidence="3" type="ORF">AMORRO_LOCUS10739</name>
</gene>
<dbReference type="Pfam" id="PF00686">
    <property type="entry name" value="CBM_20"/>
    <property type="match status" value="1"/>
</dbReference>
<sequence length="1340" mass="155177">MSVYWSWWTRNNSSELHEDEGDDGLQALGTNGICEVIFHVHMPNGFDKSQQPFVIGSVKELGSWNTPVVKLRQKDTDSTYWFSDPVKIQIRDQSIYYKYALYQPEEQIITEGNAEYVGRILSYKGFQYDVWENNHSKELYRPDIEADCKFVVAIHESVTLKNLREKIMEFQELSKCLPSYTAGAIDMDTIHKLVLSSREYQQSFLCFLLAYYIDVTRKNNQKILLPDNFPSIELLQAIQKIKNENLPSNAKTLFALATSALVRHNSSKRNVFDWMKMFAIAPVVDPSYTFLVNIEKHDYDQGDEILHFHNELKRNVKPYLDRIDKQYYHMAIEVNDISIESLFVPYCVIDVDTNHPSIELHSQKIIEISFLNMESCNFLILEMIGKERMDQRIKGYMRGLIRQCIQFDDPQELEQHFRSISKDIHTEYASVFRDKFFELLSNNGSPWRTEYSEPMFQLFSQLFKEESGIIQVLELLSNSRNEGLLLSFPMWSRFALESRNNNTNFGTKISSLCVKWYTTVISVVTNQSNGENLVVLFYRQLSAISFVHKGGTDIYSNLLKIVEQKISNLPQDLLFLATSFINELESHIVKDFSNFLVSRLNSSLDNTTDEDTLIRIISQICNSSDSSLHVPNSLCQVVLCYMLRVIQDKNDDDDHLRRLYFKLAKFWIFLLNATGEVKELFNHSCVKRVREKISQLVCTMKNQSIKTGLLSELVEYSNDRLINCINAVIGPEGKIITNELLDSFREKLRDHSNTIQNLKSFYSKWCVKAVGVQFYLDDLTEKKNNSAFLEVIHPHYWLIHEKIIQVSRKAYQYKDSQTFANIFEADTNEEAQKSVVLVSLAIENYLLKKYQRICLDYKNWQRVKCSEARPFWNGIANEQVKRELNQMAGDTTWYQHNQTHDDLLKSIEYLAHIPSSIRHLKILSEVLTQFNVKNGEKSWAVEMLNTLENGDMVLGGLSEFFLIYDLRFSAYEECWSIIEALSLAKEFIDFLFKELVGRDLTNLINAVDDQSSTKLLRENTVVALIEVNKALDPLSKEASRSSIDSFLDCLSEVSKKNPSLTTKIITCNTHNLALQNMYRNIANRGEVTKEKIKNVVTIGLYTFQHVERTDLCEVMLTYDTTQNQPRVTDSYNLADLHDLYSRALFIGKSIASVDRSKGENDVKNINTFITQVDLVRQIIEVNSKLIRLGHFLYQNMKIEARGVSELQDVLDKLTQDLKTWEDMVDRAQNKHYYLTFFSAHHILAFYNYFRADNHERDSDKLKEVCQNIIRFVNDAAQLPIPTGKLNAVQSKDDFFPVLCNIGVILYNIFSDIPRQIRSIPDILKPVIADTVFSGQIFVAA</sequence>
<dbReference type="OrthoDB" id="2435677at2759"/>
<keyword evidence="1" id="KW-0175">Coiled coil</keyword>
<organism evidence="3 4">
    <name type="scientific">Acaulospora morrowiae</name>
    <dbReference type="NCBI Taxonomy" id="94023"/>
    <lineage>
        <taxon>Eukaryota</taxon>
        <taxon>Fungi</taxon>
        <taxon>Fungi incertae sedis</taxon>
        <taxon>Mucoromycota</taxon>
        <taxon>Glomeromycotina</taxon>
        <taxon>Glomeromycetes</taxon>
        <taxon>Diversisporales</taxon>
        <taxon>Acaulosporaceae</taxon>
        <taxon>Acaulospora</taxon>
    </lineage>
</organism>
<dbReference type="GO" id="GO:2001070">
    <property type="term" value="F:starch binding"/>
    <property type="evidence" value="ECO:0007669"/>
    <property type="project" value="InterPro"/>
</dbReference>
<dbReference type="InterPro" id="IPR002044">
    <property type="entry name" value="CBM20"/>
</dbReference>
<dbReference type="Gene3D" id="2.60.40.10">
    <property type="entry name" value="Immunoglobulins"/>
    <property type="match status" value="1"/>
</dbReference>
<dbReference type="EMBL" id="CAJVPV010012280">
    <property type="protein sequence ID" value="CAG8668949.1"/>
    <property type="molecule type" value="Genomic_DNA"/>
</dbReference>
<proteinExistence type="predicted"/>
<feature type="coiled-coil region" evidence="1">
    <location>
        <begin position="1203"/>
        <end position="1230"/>
    </location>
</feature>
<dbReference type="Proteomes" id="UP000789342">
    <property type="component" value="Unassembled WGS sequence"/>
</dbReference>
<dbReference type="PROSITE" id="PS51166">
    <property type="entry name" value="CBM20"/>
    <property type="match status" value="1"/>
</dbReference>
<comment type="caution">
    <text evidence="3">The sequence shown here is derived from an EMBL/GenBank/DDBJ whole genome shotgun (WGS) entry which is preliminary data.</text>
</comment>
<feature type="non-terminal residue" evidence="3">
    <location>
        <position position="1340"/>
    </location>
</feature>
<feature type="domain" description="CBM20" evidence="2">
    <location>
        <begin position="28"/>
        <end position="162"/>
    </location>
</feature>
<evidence type="ECO:0000256" key="1">
    <source>
        <dbReference type="SAM" id="Coils"/>
    </source>
</evidence>
<dbReference type="SUPFAM" id="SSF49452">
    <property type="entry name" value="Starch-binding domain-like"/>
    <property type="match status" value="1"/>
</dbReference>
<evidence type="ECO:0000259" key="2">
    <source>
        <dbReference type="PROSITE" id="PS51166"/>
    </source>
</evidence>
<keyword evidence="4" id="KW-1185">Reference proteome</keyword>